<evidence type="ECO:0000313" key="2">
    <source>
        <dbReference type="Proteomes" id="UP000887575"/>
    </source>
</evidence>
<protein>
    <submittedName>
        <fullName evidence="3">Uncharacterized protein</fullName>
    </submittedName>
</protein>
<accession>A0AAF3FKY1</accession>
<keyword evidence="1" id="KW-1133">Transmembrane helix</keyword>
<keyword evidence="2" id="KW-1185">Reference proteome</keyword>
<dbReference type="WBParaSite" id="MBELARI_LOCUS7786">
    <property type="protein sequence ID" value="MBELARI_LOCUS7786"/>
    <property type="gene ID" value="MBELARI_LOCUS7786"/>
</dbReference>
<sequence>MAVFEYYLARDGSLIPAIFAGLFVSLSMITMLYFLGLIKEKECLMLPLITVQIVACAFLGLLVIVWWIGTLLAFFDLVYYKSLISFLSTKEFYVSIGCILLLIFFATCKISRIFYNGFQRIEQNTYYKRSFTNGMVRSLSRSTTCKPTEI</sequence>
<proteinExistence type="predicted"/>
<reference evidence="3" key="1">
    <citation type="submission" date="2024-02" db="UniProtKB">
        <authorList>
            <consortium name="WormBaseParasite"/>
        </authorList>
    </citation>
    <scope>IDENTIFICATION</scope>
</reference>
<feature type="transmembrane region" description="Helical" evidence="1">
    <location>
        <begin position="14"/>
        <end position="36"/>
    </location>
</feature>
<evidence type="ECO:0000313" key="3">
    <source>
        <dbReference type="WBParaSite" id="MBELARI_LOCUS7786"/>
    </source>
</evidence>
<dbReference type="Proteomes" id="UP000887575">
    <property type="component" value="Unassembled WGS sequence"/>
</dbReference>
<dbReference type="AlphaFoldDB" id="A0AAF3FKY1"/>
<keyword evidence="1" id="KW-0812">Transmembrane</keyword>
<feature type="transmembrane region" description="Helical" evidence="1">
    <location>
        <begin position="48"/>
        <end position="80"/>
    </location>
</feature>
<evidence type="ECO:0000256" key="1">
    <source>
        <dbReference type="SAM" id="Phobius"/>
    </source>
</evidence>
<keyword evidence="1" id="KW-0472">Membrane</keyword>
<feature type="transmembrane region" description="Helical" evidence="1">
    <location>
        <begin position="92"/>
        <end position="110"/>
    </location>
</feature>
<organism evidence="2 3">
    <name type="scientific">Mesorhabditis belari</name>
    <dbReference type="NCBI Taxonomy" id="2138241"/>
    <lineage>
        <taxon>Eukaryota</taxon>
        <taxon>Metazoa</taxon>
        <taxon>Ecdysozoa</taxon>
        <taxon>Nematoda</taxon>
        <taxon>Chromadorea</taxon>
        <taxon>Rhabditida</taxon>
        <taxon>Rhabditina</taxon>
        <taxon>Rhabditomorpha</taxon>
        <taxon>Rhabditoidea</taxon>
        <taxon>Rhabditidae</taxon>
        <taxon>Mesorhabditinae</taxon>
        <taxon>Mesorhabditis</taxon>
    </lineage>
</organism>
<name>A0AAF3FKY1_9BILA</name>